<keyword evidence="3" id="KW-0328">Glycosyltransferase</keyword>
<dbReference type="PANTHER" id="PTHR43025:SF3">
    <property type="entry name" value="MONOGALACTOSYLDIACYLGLYCEROL SYNTHASE 1, CHLOROPLASTIC"/>
    <property type="match status" value="1"/>
</dbReference>
<evidence type="ECO:0000259" key="7">
    <source>
        <dbReference type="Pfam" id="PF04101"/>
    </source>
</evidence>
<dbReference type="GO" id="GO:0046509">
    <property type="term" value="F:1,2-diacylglycerol 3-beta-galactosyltransferase activity"/>
    <property type="evidence" value="ECO:0007669"/>
    <property type="project" value="UniProtKB-EC"/>
</dbReference>
<evidence type="ECO:0000256" key="2">
    <source>
        <dbReference type="ARBA" id="ARBA00012615"/>
    </source>
</evidence>
<evidence type="ECO:0000259" key="8">
    <source>
        <dbReference type="Pfam" id="PF06925"/>
    </source>
</evidence>
<dbReference type="AlphaFoldDB" id="A0AAV8UZG1"/>
<feature type="domain" description="Glycosyl transferase family 28 C-terminal" evidence="7">
    <location>
        <begin position="309"/>
        <end position="427"/>
    </location>
</feature>
<feature type="region of interest" description="Disordered" evidence="6">
    <location>
        <begin position="33"/>
        <end position="54"/>
    </location>
</feature>
<dbReference type="InterPro" id="IPR007235">
    <property type="entry name" value="Glyco_trans_28_C"/>
</dbReference>
<evidence type="ECO:0000256" key="1">
    <source>
        <dbReference type="ARBA" id="ARBA00006962"/>
    </source>
</evidence>
<dbReference type="Pfam" id="PF04101">
    <property type="entry name" value="Glyco_tran_28_C"/>
    <property type="match status" value="1"/>
</dbReference>
<feature type="compositionally biased region" description="Basic and acidic residues" evidence="6">
    <location>
        <begin position="33"/>
        <end position="46"/>
    </location>
</feature>
<dbReference type="Proteomes" id="UP001157974">
    <property type="component" value="Unassembled WGS sequence"/>
</dbReference>
<organism evidence="9 10">
    <name type="scientific">Rhodosorus marinus</name>
    <dbReference type="NCBI Taxonomy" id="101924"/>
    <lineage>
        <taxon>Eukaryota</taxon>
        <taxon>Rhodophyta</taxon>
        <taxon>Stylonematophyceae</taxon>
        <taxon>Stylonematales</taxon>
        <taxon>Stylonemataceae</taxon>
        <taxon>Rhodosorus</taxon>
    </lineage>
</organism>
<protein>
    <recommendedName>
        <fullName evidence="2">monogalactosyldiacylglycerol synthase</fullName>
        <ecNumber evidence="2">2.4.1.46</ecNumber>
    </recommendedName>
</protein>
<reference evidence="9 10" key="1">
    <citation type="journal article" date="2023" name="Nat. Commun.">
        <title>Origin of minicircular mitochondrial genomes in red algae.</title>
        <authorList>
            <person name="Lee Y."/>
            <person name="Cho C.H."/>
            <person name="Lee Y.M."/>
            <person name="Park S.I."/>
            <person name="Yang J.H."/>
            <person name="West J.A."/>
            <person name="Bhattacharya D."/>
            <person name="Yoon H.S."/>
        </authorList>
    </citation>
    <scope>NUCLEOTIDE SEQUENCE [LARGE SCALE GENOMIC DNA]</scope>
    <source>
        <strain evidence="9 10">CCMP1338</strain>
        <tissue evidence="9">Whole cell</tissue>
    </source>
</reference>
<comment type="subcellular location">
    <subcellularLocation>
        <location evidence="5">Plastid</location>
        <location evidence="5">Chloroplast membrane</location>
    </subcellularLocation>
</comment>
<accession>A0AAV8UZG1</accession>
<proteinExistence type="inferred from homology"/>
<evidence type="ECO:0000256" key="5">
    <source>
        <dbReference type="ARBA" id="ARBA00046299"/>
    </source>
</evidence>
<dbReference type="InterPro" id="IPR009695">
    <property type="entry name" value="Diacylglyc_glucosyltr_N"/>
</dbReference>
<dbReference type="EMBL" id="JAMWBK010000004">
    <property type="protein sequence ID" value="KAJ8905921.1"/>
    <property type="molecule type" value="Genomic_DNA"/>
</dbReference>
<gene>
    <name evidence="9" type="ORF">NDN08_002422</name>
</gene>
<dbReference type="GO" id="GO:0031969">
    <property type="term" value="C:chloroplast membrane"/>
    <property type="evidence" value="ECO:0007669"/>
    <property type="project" value="UniProtKB-SubCell"/>
</dbReference>
<dbReference type="InterPro" id="IPR050519">
    <property type="entry name" value="Glycosyltransf_28_UgtP"/>
</dbReference>
<evidence type="ECO:0000256" key="3">
    <source>
        <dbReference type="ARBA" id="ARBA00022676"/>
    </source>
</evidence>
<dbReference type="Gene3D" id="3.40.50.2000">
    <property type="entry name" value="Glycogen Phosphorylase B"/>
    <property type="match status" value="1"/>
</dbReference>
<dbReference type="SUPFAM" id="SSF53756">
    <property type="entry name" value="UDP-Glycosyltransferase/glycogen phosphorylase"/>
    <property type="match status" value="1"/>
</dbReference>
<comment type="caution">
    <text evidence="9">The sequence shown here is derived from an EMBL/GenBank/DDBJ whole genome shotgun (WGS) entry which is preliminary data.</text>
</comment>
<evidence type="ECO:0000256" key="4">
    <source>
        <dbReference type="ARBA" id="ARBA00022679"/>
    </source>
</evidence>
<evidence type="ECO:0000313" key="10">
    <source>
        <dbReference type="Proteomes" id="UP001157974"/>
    </source>
</evidence>
<dbReference type="Pfam" id="PF06925">
    <property type="entry name" value="MGDG_synth"/>
    <property type="match status" value="1"/>
</dbReference>
<keyword evidence="10" id="KW-1185">Reference proteome</keyword>
<dbReference type="PANTHER" id="PTHR43025">
    <property type="entry name" value="MONOGALACTOSYLDIACYLGLYCEROL SYNTHASE"/>
    <property type="match status" value="1"/>
</dbReference>
<name>A0AAV8UZG1_9RHOD</name>
<feature type="domain" description="Diacylglycerol glucosyltransferase N-terminal" evidence="8">
    <location>
        <begin position="115"/>
        <end position="283"/>
    </location>
</feature>
<sequence>MNDLLNQDCVLNLASFVGSSLFASDVGRRTDGHANRRYEIGGDRGRSVRSRSGTTPGLFAGGGNFITGGNGFSGGRGGDDGGGVGIVKDVQAGQQLSMPRRKRILMLMSDTGGGHRASAQALKAALDELYPDKVDVQIVDVFAELSGPFFRSIPEQYNFLMKHPTLWRVTYAGGQFWPTRQLAQRTYMFMNFNRLKEAFLSFEPDMIVSVHPLCQGPPLGVLNRLGIRDRVTFVTVVTDLGGANPTWFHSGVDRCYVPTQHLWDYAKRYKMKDHQLRQYGLPIRRMFWSDAPDSTLLRRRLGLKLNVPVVLVVGGGAGVGSLHKVAVTVARRIEQEEGPYGAQIVVVCGKNEKLREKLLFEEWPIPVKVTGFVSNMSEYMAAANCIITKAGPGTIAESLVRGLPIVLSGYLPGQEYGNVKFVQENGVGNYGKGAREIADLVCSLLGDPDEMAAMSKRAKDLGRPGASYDIAKNVGQLLFERRQETPLREMEESRTMAYSSANTSYRVTRPMLPV</sequence>
<keyword evidence="4" id="KW-0808">Transferase</keyword>
<evidence type="ECO:0000313" key="9">
    <source>
        <dbReference type="EMBL" id="KAJ8905921.1"/>
    </source>
</evidence>
<dbReference type="EC" id="2.4.1.46" evidence="2"/>
<dbReference type="GO" id="GO:0009247">
    <property type="term" value="P:glycolipid biosynthetic process"/>
    <property type="evidence" value="ECO:0007669"/>
    <property type="project" value="InterPro"/>
</dbReference>
<evidence type="ECO:0000256" key="6">
    <source>
        <dbReference type="SAM" id="MobiDB-lite"/>
    </source>
</evidence>
<comment type="similarity">
    <text evidence="1">Belongs to the glycosyltransferase 28 family.</text>
</comment>